<dbReference type="OMA" id="AAICAFY"/>
<comment type="caution">
    <text evidence="2">The sequence shown here is derived from an EMBL/GenBank/DDBJ whole genome shotgun (WGS) entry which is preliminary data.</text>
</comment>
<organism evidence="2 3">
    <name type="scientific">Penicillium nalgiovense</name>
    <dbReference type="NCBI Taxonomy" id="60175"/>
    <lineage>
        <taxon>Eukaryota</taxon>
        <taxon>Fungi</taxon>
        <taxon>Dikarya</taxon>
        <taxon>Ascomycota</taxon>
        <taxon>Pezizomycotina</taxon>
        <taxon>Eurotiomycetes</taxon>
        <taxon>Eurotiomycetidae</taxon>
        <taxon>Eurotiales</taxon>
        <taxon>Aspergillaceae</taxon>
        <taxon>Penicillium</taxon>
    </lineage>
</organism>
<dbReference type="Proteomes" id="UP000191691">
    <property type="component" value="Unassembled WGS sequence"/>
</dbReference>
<evidence type="ECO:0000313" key="2">
    <source>
        <dbReference type="EMBL" id="OQE82280.1"/>
    </source>
</evidence>
<sequence>MADFIMPRTNCQDSDVLSSDKKAKTRDKLPRSYINMTTLWCLRCFRCAVHQLNDEPFEAFYVACTTNVLRPQTCDRGIRGHVFELMALIKFVEKYWTDDSVEYKNGEESHEKVTAELSTAIKGLCTAFDDLVETHRKDHMLTGNVSDEANAGYFAWCKARQHMVRPNTHYNEGLHFKYARRATEHLRLRMGEEASISWAVAICAFYLVVTATVRMYVTSGSDVDYIDDQFPLEIPEL</sequence>
<evidence type="ECO:0000256" key="1">
    <source>
        <dbReference type="SAM" id="Phobius"/>
    </source>
</evidence>
<protein>
    <submittedName>
        <fullName evidence="2">Uncharacterized protein</fullName>
    </submittedName>
</protein>
<keyword evidence="1" id="KW-1133">Transmembrane helix</keyword>
<keyword evidence="1" id="KW-0472">Membrane</keyword>
<evidence type="ECO:0000313" key="3">
    <source>
        <dbReference type="Proteomes" id="UP000191691"/>
    </source>
</evidence>
<proteinExistence type="predicted"/>
<gene>
    <name evidence="2" type="ORF">PENNAL_c0037G00495</name>
</gene>
<keyword evidence="1" id="KW-0812">Transmembrane</keyword>
<feature type="transmembrane region" description="Helical" evidence="1">
    <location>
        <begin position="196"/>
        <end position="217"/>
    </location>
</feature>
<name>A0A1V6Y4H2_PENNA</name>
<reference evidence="3" key="1">
    <citation type="journal article" date="2017" name="Nat. Microbiol.">
        <title>Global analysis of biosynthetic gene clusters reveals vast potential of secondary metabolite production in Penicillium species.</title>
        <authorList>
            <person name="Nielsen J.C."/>
            <person name="Grijseels S."/>
            <person name="Prigent S."/>
            <person name="Ji B."/>
            <person name="Dainat J."/>
            <person name="Nielsen K.F."/>
            <person name="Frisvad J.C."/>
            <person name="Workman M."/>
            <person name="Nielsen J."/>
        </authorList>
    </citation>
    <scope>NUCLEOTIDE SEQUENCE [LARGE SCALE GENOMIC DNA]</scope>
    <source>
        <strain evidence="3">IBT 13039</strain>
    </source>
</reference>
<dbReference type="STRING" id="60175.A0A1V6Y4H2"/>
<keyword evidence="3" id="KW-1185">Reference proteome</keyword>
<dbReference type="AlphaFoldDB" id="A0A1V6Y4H2"/>
<accession>A0A1V6Y4H2</accession>
<dbReference type="EMBL" id="MOOB01000037">
    <property type="protein sequence ID" value="OQE82280.1"/>
    <property type="molecule type" value="Genomic_DNA"/>
</dbReference>